<dbReference type="PANTHER" id="PTHR35984">
    <property type="entry name" value="PERIPLASMIC SERINE PROTEASE"/>
    <property type="match status" value="1"/>
</dbReference>
<dbReference type="SUPFAM" id="SSF52096">
    <property type="entry name" value="ClpP/crotonase"/>
    <property type="match status" value="1"/>
</dbReference>
<evidence type="ECO:0000313" key="1">
    <source>
        <dbReference type="EMBL" id="QFJ56181.1"/>
    </source>
</evidence>
<sequence>MIDDITELERIFEADFLYIDGPISAELNSVVVDEIGLLRKYDTHGKLCIMLTTNGGDANSAERLVNVFRHNYDTVYFIIPDYAYSAGTILCMSGDKIFMNYNSVLGPIDPQVQNKEGRFVPALGYLDKIDTLLEAARDGSISQAEFLILKDFDLAELSLYEQARDLTVDLLKDWLVKYKFKDWTKHKSTGKEVSVSEKENRAKEIAEGLGNYKRWKAHGRPLNIETLRNLKLIIDDFSDIENAEKYILSFYSMAREFKQLSNMGGMTFTREGRI</sequence>
<dbReference type="AlphaFoldDB" id="A0A5P6VW84"/>
<dbReference type="EMBL" id="CP043028">
    <property type="protein sequence ID" value="QFJ56181.1"/>
    <property type="molecule type" value="Genomic_DNA"/>
</dbReference>
<dbReference type="Pfam" id="PF01972">
    <property type="entry name" value="SDH_protease"/>
    <property type="match status" value="1"/>
</dbReference>
<protein>
    <submittedName>
        <fullName evidence="1">Serine dehydrogenasease</fullName>
    </submittedName>
</protein>
<evidence type="ECO:0000313" key="2">
    <source>
        <dbReference type="Proteomes" id="UP000327030"/>
    </source>
</evidence>
<reference evidence="2" key="1">
    <citation type="submission" date="2019-08" db="EMBL/GenBank/DDBJ databases">
        <title>Complete Genome Sequence of the Polysaccharide-Degrading Rumen Bacterium Pseudobutyrivibrio xylanivorans MA3014.</title>
        <authorList>
            <person name="Palevich N."/>
            <person name="Maclean P.H."/>
            <person name="Kelly W.J."/>
            <person name="Leahy S.C."/>
            <person name="Rakonjac J."/>
            <person name="Attwood G.T."/>
        </authorList>
    </citation>
    <scope>NUCLEOTIDE SEQUENCE [LARGE SCALE GENOMIC DNA]</scope>
    <source>
        <strain evidence="2">MA3014</strain>
    </source>
</reference>
<dbReference type="KEGG" id="pxv:FXF36_03120"/>
<dbReference type="InterPro" id="IPR029045">
    <property type="entry name" value="ClpP/crotonase-like_dom_sf"/>
</dbReference>
<name>A0A5P6VW84_PSEXY</name>
<dbReference type="GO" id="GO:0016020">
    <property type="term" value="C:membrane"/>
    <property type="evidence" value="ECO:0007669"/>
    <property type="project" value="InterPro"/>
</dbReference>
<dbReference type="OrthoDB" id="9806253at2"/>
<dbReference type="Gene3D" id="3.90.226.10">
    <property type="entry name" value="2-enoyl-CoA Hydratase, Chain A, domain 1"/>
    <property type="match status" value="1"/>
</dbReference>
<proteinExistence type="predicted"/>
<dbReference type="PANTHER" id="PTHR35984:SF1">
    <property type="entry name" value="PERIPLASMIC SERINE PROTEASE"/>
    <property type="match status" value="1"/>
</dbReference>
<dbReference type="Proteomes" id="UP000327030">
    <property type="component" value="Chromosome 1"/>
</dbReference>
<accession>A0A5P6VW84</accession>
<organism evidence="1 2">
    <name type="scientific">Pseudobutyrivibrio xylanivorans</name>
    <dbReference type="NCBI Taxonomy" id="185007"/>
    <lineage>
        <taxon>Bacteria</taxon>
        <taxon>Bacillati</taxon>
        <taxon>Bacillota</taxon>
        <taxon>Clostridia</taxon>
        <taxon>Lachnospirales</taxon>
        <taxon>Lachnospiraceae</taxon>
        <taxon>Pseudobutyrivibrio</taxon>
    </lineage>
</organism>
<gene>
    <name evidence="1" type="ORF">FXF36_03120</name>
</gene>
<dbReference type="InterPro" id="IPR002825">
    <property type="entry name" value="Pept_S49_ser-pept_pro"/>
</dbReference>